<dbReference type="PANTHER" id="PTHR43562:SF3">
    <property type="entry name" value="SODIUM ION_PROTON EXCHANGER (EUROFUNG)"/>
    <property type="match status" value="1"/>
</dbReference>
<keyword evidence="4 10" id="KW-0812">Transmembrane</keyword>
<evidence type="ECO:0000256" key="1">
    <source>
        <dbReference type="ARBA" id="ARBA00004141"/>
    </source>
</evidence>
<evidence type="ECO:0000256" key="6">
    <source>
        <dbReference type="ARBA" id="ARBA00023053"/>
    </source>
</evidence>
<evidence type="ECO:0000313" key="12">
    <source>
        <dbReference type="EMBL" id="PJE64258.1"/>
    </source>
</evidence>
<name>A0A2M8KWF2_9BACT</name>
<feature type="transmembrane region" description="Helical" evidence="10">
    <location>
        <begin position="196"/>
        <end position="218"/>
    </location>
</feature>
<dbReference type="InterPro" id="IPR006153">
    <property type="entry name" value="Cation/H_exchanger_TM"/>
</dbReference>
<organism evidence="12 13">
    <name type="scientific">Candidatus Ryanbacteria bacterium CG10_big_fil_rev_8_21_14_0_10_43_42</name>
    <dbReference type="NCBI Taxonomy" id="1974864"/>
    <lineage>
        <taxon>Bacteria</taxon>
        <taxon>Candidatus Ryaniibacteriota</taxon>
    </lineage>
</organism>
<keyword evidence="7" id="KW-0406">Ion transport</keyword>
<feature type="transmembrane region" description="Helical" evidence="10">
    <location>
        <begin position="239"/>
        <end position="269"/>
    </location>
</feature>
<keyword evidence="3" id="KW-0050">Antiport</keyword>
<evidence type="ECO:0000256" key="8">
    <source>
        <dbReference type="ARBA" id="ARBA00023136"/>
    </source>
</evidence>
<evidence type="ECO:0000313" key="13">
    <source>
        <dbReference type="Proteomes" id="UP000229098"/>
    </source>
</evidence>
<keyword evidence="9" id="KW-0739">Sodium transport</keyword>
<dbReference type="GO" id="GO:0016020">
    <property type="term" value="C:membrane"/>
    <property type="evidence" value="ECO:0007669"/>
    <property type="project" value="UniProtKB-SubCell"/>
</dbReference>
<feature type="transmembrane region" description="Helical" evidence="10">
    <location>
        <begin position="6"/>
        <end position="27"/>
    </location>
</feature>
<protein>
    <submittedName>
        <fullName evidence="12">Cation:proton antiporter</fullName>
    </submittedName>
</protein>
<gene>
    <name evidence="12" type="ORF">COU90_04110</name>
</gene>
<proteinExistence type="predicted"/>
<feature type="transmembrane region" description="Helical" evidence="10">
    <location>
        <begin position="39"/>
        <end position="60"/>
    </location>
</feature>
<dbReference type="Pfam" id="PF00999">
    <property type="entry name" value="Na_H_Exchanger"/>
    <property type="match status" value="1"/>
</dbReference>
<dbReference type="PANTHER" id="PTHR43562">
    <property type="entry name" value="NAPA-TYPE SODIUM/HYDROGEN ANTIPORTER"/>
    <property type="match status" value="1"/>
</dbReference>
<keyword evidence="6" id="KW-0915">Sodium</keyword>
<reference evidence="13" key="1">
    <citation type="submission" date="2017-09" db="EMBL/GenBank/DDBJ databases">
        <title>Depth-based differentiation of microbial function through sediment-hosted aquifers and enrichment of novel symbionts in the deep terrestrial subsurface.</title>
        <authorList>
            <person name="Probst A.J."/>
            <person name="Ladd B."/>
            <person name="Jarett J.K."/>
            <person name="Geller-Mcgrath D.E."/>
            <person name="Sieber C.M.K."/>
            <person name="Emerson J.B."/>
            <person name="Anantharaman K."/>
            <person name="Thomas B.C."/>
            <person name="Malmstrom R."/>
            <person name="Stieglmeier M."/>
            <person name="Klingl A."/>
            <person name="Woyke T."/>
            <person name="Ryan C.M."/>
            <person name="Banfield J.F."/>
        </authorList>
    </citation>
    <scope>NUCLEOTIDE SEQUENCE [LARGE SCALE GENOMIC DNA]</scope>
</reference>
<dbReference type="Proteomes" id="UP000229098">
    <property type="component" value="Unassembled WGS sequence"/>
</dbReference>
<evidence type="ECO:0000256" key="10">
    <source>
        <dbReference type="SAM" id="Phobius"/>
    </source>
</evidence>
<evidence type="ECO:0000256" key="5">
    <source>
        <dbReference type="ARBA" id="ARBA00022989"/>
    </source>
</evidence>
<dbReference type="GO" id="GO:0015297">
    <property type="term" value="F:antiporter activity"/>
    <property type="evidence" value="ECO:0007669"/>
    <property type="project" value="UniProtKB-KW"/>
</dbReference>
<evidence type="ECO:0000256" key="7">
    <source>
        <dbReference type="ARBA" id="ARBA00023065"/>
    </source>
</evidence>
<feature type="transmembrane region" description="Helical" evidence="10">
    <location>
        <begin position="347"/>
        <end position="369"/>
    </location>
</feature>
<evidence type="ECO:0000256" key="9">
    <source>
        <dbReference type="ARBA" id="ARBA00023201"/>
    </source>
</evidence>
<dbReference type="GO" id="GO:1902600">
    <property type="term" value="P:proton transmembrane transport"/>
    <property type="evidence" value="ECO:0007669"/>
    <property type="project" value="InterPro"/>
</dbReference>
<feature type="transmembrane region" description="Helical" evidence="10">
    <location>
        <begin position="66"/>
        <end position="86"/>
    </location>
</feature>
<evidence type="ECO:0000256" key="4">
    <source>
        <dbReference type="ARBA" id="ARBA00022692"/>
    </source>
</evidence>
<feature type="transmembrane region" description="Helical" evidence="10">
    <location>
        <begin position="98"/>
        <end position="119"/>
    </location>
</feature>
<accession>A0A2M8KWF2</accession>
<comment type="caution">
    <text evidence="12">The sequence shown here is derived from an EMBL/GenBank/DDBJ whole genome shotgun (WGS) entry which is preliminary data.</text>
</comment>
<keyword evidence="5 10" id="KW-1133">Transmembrane helix</keyword>
<feature type="domain" description="Cation/H+ exchanger transmembrane" evidence="11">
    <location>
        <begin position="22"/>
        <end position="429"/>
    </location>
</feature>
<feature type="transmembrane region" description="Helical" evidence="10">
    <location>
        <begin position="131"/>
        <end position="152"/>
    </location>
</feature>
<keyword evidence="8 10" id="KW-0472">Membrane</keyword>
<dbReference type="InterPro" id="IPR038770">
    <property type="entry name" value="Na+/solute_symporter_sf"/>
</dbReference>
<dbReference type="GO" id="GO:0006814">
    <property type="term" value="P:sodium ion transport"/>
    <property type="evidence" value="ECO:0007669"/>
    <property type="project" value="UniProtKB-KW"/>
</dbReference>
<sequence length="448" mass="46927">MAEEAGSHANVAVTFLWIAVILLAAKFSSLVERFGQPSVLGELVIGIVLGNLALIGIHTLEPIKDNAIIQFLAELGVVILLFQIGLESNIQKMRTVGGSAFLVAIVGVVVPFILGAYIVGPVLLPGLSSSAYLFLGAAMTATSVGITARVFRDLGKLQMKEAQIVLGAAVIDDVLGLIILAVVSAMVTLGAVSFGAVGWIVAKAFLFLAGAIVAGRFVADYLGRLFSHIHTGTGTKFTLAISSGLILAFVAEQIGLAPIVGAFAAGLVLDPVHFRYFKNPKIVDDIGECISDDMDKVCRNRIEQVIESHAHKHVEDIIEPVGLFLVPIFFVVTGMGVNLATLADGPLLLVALGVTVVAFIGKVVAGLVAGNVSKSIVGWGMVPRGEVGLIFATIGRSLGVVSEELFSIIVIMVILTTLFTPPVLTFFLKRAKNTSPADVPIPTPAPAH</sequence>
<evidence type="ECO:0000256" key="3">
    <source>
        <dbReference type="ARBA" id="ARBA00022449"/>
    </source>
</evidence>
<dbReference type="Gene3D" id="1.20.1530.20">
    <property type="match status" value="2"/>
</dbReference>
<feature type="transmembrane region" description="Helical" evidence="10">
    <location>
        <begin position="164"/>
        <end position="190"/>
    </location>
</feature>
<comment type="subcellular location">
    <subcellularLocation>
        <location evidence="1">Membrane</location>
        <topology evidence="1">Multi-pass membrane protein</topology>
    </subcellularLocation>
</comment>
<dbReference type="AlphaFoldDB" id="A0A2M8KWF2"/>
<feature type="transmembrane region" description="Helical" evidence="10">
    <location>
        <begin position="405"/>
        <end position="428"/>
    </location>
</feature>
<dbReference type="EMBL" id="PFEF01000008">
    <property type="protein sequence ID" value="PJE64258.1"/>
    <property type="molecule type" value="Genomic_DNA"/>
</dbReference>
<evidence type="ECO:0000256" key="2">
    <source>
        <dbReference type="ARBA" id="ARBA00022448"/>
    </source>
</evidence>
<evidence type="ECO:0000259" key="11">
    <source>
        <dbReference type="Pfam" id="PF00999"/>
    </source>
</evidence>
<feature type="transmembrane region" description="Helical" evidence="10">
    <location>
        <begin position="321"/>
        <end position="340"/>
    </location>
</feature>
<keyword evidence="2" id="KW-0813">Transport</keyword>